<feature type="chain" id="PRO_5038842126" evidence="2">
    <location>
        <begin position="22"/>
        <end position="525"/>
    </location>
</feature>
<dbReference type="InterPro" id="IPR039424">
    <property type="entry name" value="SBP_5"/>
</dbReference>
<dbReference type="Gene3D" id="3.10.105.10">
    <property type="entry name" value="Dipeptide-binding Protein, Domain 3"/>
    <property type="match status" value="1"/>
</dbReference>
<reference evidence="4 5" key="1">
    <citation type="submission" date="2020-08" db="EMBL/GenBank/DDBJ databases">
        <title>Sequencing the genomes of 1000 actinobacteria strains.</title>
        <authorList>
            <person name="Klenk H.-P."/>
        </authorList>
    </citation>
    <scope>NUCLEOTIDE SEQUENCE [LARGE SCALE GENOMIC DNA]</scope>
    <source>
        <strain evidence="4 5">DSM 105784</strain>
    </source>
</reference>
<accession>A0A841AL44</accession>
<dbReference type="PROSITE" id="PS51257">
    <property type="entry name" value="PROKAR_LIPOPROTEIN"/>
    <property type="match status" value="1"/>
</dbReference>
<dbReference type="GO" id="GO:0042597">
    <property type="term" value="C:periplasmic space"/>
    <property type="evidence" value="ECO:0007669"/>
    <property type="project" value="UniProtKB-ARBA"/>
</dbReference>
<dbReference type="AlphaFoldDB" id="A0A841AL44"/>
<feature type="signal peptide" evidence="2">
    <location>
        <begin position="1"/>
        <end position="21"/>
    </location>
</feature>
<sequence>MKFRTRLASVALVATASLLLAACAPSDSSTSGDSETPVAGGTLSYAIAAQPGTGGLDPIVASNAASNGYLSQIYETLLVKNDEGEIEPGLAESYEQLDDLNYTFTLRDGVEFSDGTPLTVQDVVYSFNTWLASTSTRKQFLAGVDTITAIDDKTVQFTFSTVNATFLNAVSSRTTFYILNEAWYSALTPDERQRQALGTGAFALDSWTDNVSLSLVKNENYWQEGLPYLDGIDFQIVPDETARLALTQQGSTDVASFTDAAVANQAADAGYTVGDASYTRKISIYINPTTGPLADLNVRRALSLSLDRDQIVDLAAGGSGAVSLTVVVGDPASTTPDADTPYYTRDIDAAKELLEEAGQPNPTIQLSYPSDYTPEDIPVFEVMKEQAAEAGINIELVATPWADISRIFTYGESWTDMVAIWNVVNVDPAGYFNQFLLDEGQMAYFDGNPDADEARALHQELQTTTDPETRAELTVALDNEVADKVIKLIPLAKAQLIEVWDDTKIGGYSTDPYSSRWKLKELYLK</sequence>
<dbReference type="Pfam" id="PF00496">
    <property type="entry name" value="SBP_bac_5"/>
    <property type="match status" value="1"/>
</dbReference>
<evidence type="ECO:0000313" key="5">
    <source>
        <dbReference type="Proteomes" id="UP000536685"/>
    </source>
</evidence>
<organism evidence="4 5">
    <name type="scientific">Conyzicola lurida</name>
    <dbReference type="NCBI Taxonomy" id="1172621"/>
    <lineage>
        <taxon>Bacteria</taxon>
        <taxon>Bacillati</taxon>
        <taxon>Actinomycetota</taxon>
        <taxon>Actinomycetes</taxon>
        <taxon>Micrococcales</taxon>
        <taxon>Microbacteriaceae</taxon>
        <taxon>Conyzicola</taxon>
    </lineage>
</organism>
<comment type="caution">
    <text evidence="4">The sequence shown here is derived from an EMBL/GenBank/DDBJ whole genome shotgun (WGS) entry which is preliminary data.</text>
</comment>
<evidence type="ECO:0000259" key="3">
    <source>
        <dbReference type="Pfam" id="PF00496"/>
    </source>
</evidence>
<dbReference type="InterPro" id="IPR030678">
    <property type="entry name" value="Peptide/Ni-bd"/>
</dbReference>
<feature type="domain" description="Solute-binding protein family 5" evidence="3">
    <location>
        <begin position="85"/>
        <end position="439"/>
    </location>
</feature>
<proteinExistence type="predicted"/>
<dbReference type="GO" id="GO:0015833">
    <property type="term" value="P:peptide transport"/>
    <property type="evidence" value="ECO:0007669"/>
    <property type="project" value="TreeGrafter"/>
</dbReference>
<name>A0A841AL44_9MICO</name>
<dbReference type="Gene3D" id="3.40.190.10">
    <property type="entry name" value="Periplasmic binding protein-like II"/>
    <property type="match status" value="1"/>
</dbReference>
<evidence type="ECO:0000256" key="2">
    <source>
        <dbReference type="SAM" id="SignalP"/>
    </source>
</evidence>
<keyword evidence="1 2" id="KW-0732">Signal</keyword>
<evidence type="ECO:0000313" key="4">
    <source>
        <dbReference type="EMBL" id="MBB5842159.1"/>
    </source>
</evidence>
<dbReference type="GO" id="GO:1904680">
    <property type="term" value="F:peptide transmembrane transporter activity"/>
    <property type="evidence" value="ECO:0007669"/>
    <property type="project" value="TreeGrafter"/>
</dbReference>
<dbReference type="PANTHER" id="PTHR30290">
    <property type="entry name" value="PERIPLASMIC BINDING COMPONENT OF ABC TRANSPORTER"/>
    <property type="match status" value="1"/>
</dbReference>
<dbReference type="CDD" id="cd00995">
    <property type="entry name" value="PBP2_NikA_DppA_OppA_like"/>
    <property type="match status" value="1"/>
</dbReference>
<dbReference type="PIRSF" id="PIRSF002741">
    <property type="entry name" value="MppA"/>
    <property type="match status" value="1"/>
</dbReference>
<dbReference type="EMBL" id="JACHMJ010000001">
    <property type="protein sequence ID" value="MBB5842159.1"/>
    <property type="molecule type" value="Genomic_DNA"/>
</dbReference>
<dbReference type="GO" id="GO:0043190">
    <property type="term" value="C:ATP-binding cassette (ABC) transporter complex"/>
    <property type="evidence" value="ECO:0007669"/>
    <property type="project" value="InterPro"/>
</dbReference>
<dbReference type="RefSeq" id="WP_184233312.1">
    <property type="nucleotide sequence ID" value="NZ_JACHMJ010000001.1"/>
</dbReference>
<evidence type="ECO:0000256" key="1">
    <source>
        <dbReference type="ARBA" id="ARBA00022729"/>
    </source>
</evidence>
<protein>
    <submittedName>
        <fullName evidence="4">Peptide/nickel transport system substrate-binding protein</fullName>
    </submittedName>
</protein>
<dbReference type="PANTHER" id="PTHR30290:SF38">
    <property type="entry name" value="D,D-DIPEPTIDE-BINDING PERIPLASMIC PROTEIN DDPA-RELATED"/>
    <property type="match status" value="1"/>
</dbReference>
<dbReference type="SUPFAM" id="SSF53850">
    <property type="entry name" value="Periplasmic binding protein-like II"/>
    <property type="match status" value="1"/>
</dbReference>
<gene>
    <name evidence="4" type="ORF">HD599_000482</name>
</gene>
<keyword evidence="5" id="KW-1185">Reference proteome</keyword>
<dbReference type="InterPro" id="IPR000914">
    <property type="entry name" value="SBP_5_dom"/>
</dbReference>
<dbReference type="Proteomes" id="UP000536685">
    <property type="component" value="Unassembled WGS sequence"/>
</dbReference>